<dbReference type="EMBL" id="DWWM01000042">
    <property type="protein sequence ID" value="HJC36742.1"/>
    <property type="molecule type" value="Genomic_DNA"/>
</dbReference>
<dbReference type="Pfam" id="PF00248">
    <property type="entry name" value="Aldo_ket_red"/>
    <property type="match status" value="1"/>
</dbReference>
<dbReference type="Proteomes" id="UP000823896">
    <property type="component" value="Unassembled WGS sequence"/>
</dbReference>
<gene>
    <name evidence="5" type="ORF">H9702_06390</name>
</gene>
<dbReference type="AlphaFoldDB" id="A0A9D2NRT8"/>
<accession>A0A9D2NRT8</accession>
<dbReference type="PANTHER" id="PTHR43827:SF3">
    <property type="entry name" value="NADP-DEPENDENT OXIDOREDUCTASE DOMAIN-CONTAINING PROTEIN"/>
    <property type="match status" value="1"/>
</dbReference>
<dbReference type="PANTHER" id="PTHR43827">
    <property type="entry name" value="2,5-DIKETO-D-GLUCONIC ACID REDUCTASE"/>
    <property type="match status" value="1"/>
</dbReference>
<protein>
    <submittedName>
        <fullName evidence="5">Aldo/keto reductase</fullName>
    </submittedName>
</protein>
<dbReference type="InterPro" id="IPR020471">
    <property type="entry name" value="AKR"/>
</dbReference>
<dbReference type="InterPro" id="IPR018170">
    <property type="entry name" value="Aldo/ket_reductase_CS"/>
</dbReference>
<sequence length="215" mass="24670">MKSGISRPELFLVTKVNFRSYENTRAAVEASLEKLKTSYLDLVLLHWPFGSCYAAWRELEKLYHEGKIRAIGVSNFDPDHLIDLIEFNAVNQIETHLLCQRRTEHEWLEKYHVQHMAYAPLGQGRKNEMFEHPSLVTIAKAHGKTAAQVALRFLMQSVVVVIPKSVHEGRIKENFDVFDFELTADEMAQFVKMDTAIPLIGNAEDPAVVEMAMKW</sequence>
<keyword evidence="2" id="KW-0521">NADP</keyword>
<reference evidence="5" key="1">
    <citation type="journal article" date="2021" name="PeerJ">
        <title>Extensive microbial diversity within the chicken gut microbiome revealed by metagenomics and culture.</title>
        <authorList>
            <person name="Gilroy R."/>
            <person name="Ravi A."/>
            <person name="Getino M."/>
            <person name="Pursley I."/>
            <person name="Horton D.L."/>
            <person name="Alikhan N.F."/>
            <person name="Baker D."/>
            <person name="Gharbi K."/>
            <person name="Hall N."/>
            <person name="Watson M."/>
            <person name="Adriaenssens E.M."/>
            <person name="Foster-Nyarko E."/>
            <person name="Jarju S."/>
            <person name="Secka A."/>
            <person name="Antonio M."/>
            <person name="Oren A."/>
            <person name="Chaudhuri R.R."/>
            <person name="La Ragione R."/>
            <person name="Hildebrand F."/>
            <person name="Pallen M.J."/>
        </authorList>
    </citation>
    <scope>NUCLEOTIDE SEQUENCE</scope>
    <source>
        <strain evidence="5">CHK187-11901</strain>
    </source>
</reference>
<dbReference type="InterPro" id="IPR036812">
    <property type="entry name" value="NAD(P)_OxRdtase_dom_sf"/>
</dbReference>
<proteinExistence type="inferred from homology"/>
<dbReference type="PRINTS" id="PR00069">
    <property type="entry name" value="ALDKETRDTASE"/>
</dbReference>
<comment type="similarity">
    <text evidence="1">Belongs to the aldo/keto reductase family.</text>
</comment>
<reference evidence="5" key="2">
    <citation type="submission" date="2021-04" db="EMBL/GenBank/DDBJ databases">
        <authorList>
            <person name="Gilroy R."/>
        </authorList>
    </citation>
    <scope>NUCLEOTIDE SEQUENCE</scope>
    <source>
        <strain evidence="5">CHK187-11901</strain>
    </source>
</reference>
<comment type="caution">
    <text evidence="5">The sequence shown here is derived from an EMBL/GenBank/DDBJ whole genome shotgun (WGS) entry which is preliminary data.</text>
</comment>
<dbReference type="InterPro" id="IPR023210">
    <property type="entry name" value="NADP_OxRdtase_dom"/>
</dbReference>
<dbReference type="Gene3D" id="3.20.20.100">
    <property type="entry name" value="NADP-dependent oxidoreductase domain"/>
    <property type="match status" value="1"/>
</dbReference>
<dbReference type="PROSITE" id="PS00063">
    <property type="entry name" value="ALDOKETO_REDUCTASE_3"/>
    <property type="match status" value="1"/>
</dbReference>
<dbReference type="GO" id="GO:0016616">
    <property type="term" value="F:oxidoreductase activity, acting on the CH-OH group of donors, NAD or NADP as acceptor"/>
    <property type="evidence" value="ECO:0007669"/>
    <property type="project" value="UniProtKB-ARBA"/>
</dbReference>
<organism evidence="5 6">
    <name type="scientific">Candidatus Merdibacter merdavium</name>
    <dbReference type="NCBI Taxonomy" id="2838692"/>
    <lineage>
        <taxon>Bacteria</taxon>
        <taxon>Bacillati</taxon>
        <taxon>Bacillota</taxon>
        <taxon>Erysipelotrichia</taxon>
        <taxon>Erysipelotrichales</taxon>
        <taxon>Erysipelotrichaceae</taxon>
        <taxon>Merdibacter</taxon>
    </lineage>
</organism>
<evidence type="ECO:0000256" key="3">
    <source>
        <dbReference type="ARBA" id="ARBA00023002"/>
    </source>
</evidence>
<dbReference type="PROSITE" id="PS00062">
    <property type="entry name" value="ALDOKETO_REDUCTASE_2"/>
    <property type="match status" value="1"/>
</dbReference>
<evidence type="ECO:0000313" key="5">
    <source>
        <dbReference type="EMBL" id="HJC36742.1"/>
    </source>
</evidence>
<name>A0A9D2NRT8_9FIRM</name>
<evidence type="ECO:0000313" key="6">
    <source>
        <dbReference type="Proteomes" id="UP000823896"/>
    </source>
</evidence>
<keyword evidence="3" id="KW-0560">Oxidoreductase</keyword>
<evidence type="ECO:0000259" key="4">
    <source>
        <dbReference type="Pfam" id="PF00248"/>
    </source>
</evidence>
<evidence type="ECO:0000256" key="2">
    <source>
        <dbReference type="ARBA" id="ARBA00022857"/>
    </source>
</evidence>
<dbReference type="SUPFAM" id="SSF51430">
    <property type="entry name" value="NAD(P)-linked oxidoreductase"/>
    <property type="match status" value="1"/>
</dbReference>
<feature type="domain" description="NADP-dependent oxidoreductase" evidence="4">
    <location>
        <begin position="6"/>
        <end position="192"/>
    </location>
</feature>
<evidence type="ECO:0000256" key="1">
    <source>
        <dbReference type="ARBA" id="ARBA00007905"/>
    </source>
</evidence>